<proteinExistence type="inferred from homology"/>
<dbReference type="Gene3D" id="3.40.50.1220">
    <property type="entry name" value="TPP-binding domain"/>
    <property type="match status" value="1"/>
</dbReference>
<evidence type="ECO:0000256" key="7">
    <source>
        <dbReference type="ARBA" id="ARBA00023027"/>
    </source>
</evidence>
<evidence type="ECO:0000256" key="3">
    <source>
        <dbReference type="ARBA" id="ARBA00006924"/>
    </source>
</evidence>
<keyword evidence="5 8" id="KW-0479">Metal-binding</keyword>
<evidence type="ECO:0000259" key="10">
    <source>
        <dbReference type="PROSITE" id="PS50305"/>
    </source>
</evidence>
<dbReference type="InterPro" id="IPR003000">
    <property type="entry name" value="Sirtuin"/>
</dbReference>
<keyword evidence="12" id="KW-1185">Reference proteome</keyword>
<reference evidence="11 12" key="1">
    <citation type="submission" date="2018-03" db="EMBL/GenBank/DDBJ databases">
        <authorList>
            <person name="Guldener U."/>
        </authorList>
    </citation>
    <scope>NUCLEOTIDE SEQUENCE [LARGE SCALE GENOMIC DNA]</scope>
    <source>
        <strain evidence="11 12">DAOM196992</strain>
    </source>
</reference>
<feature type="region of interest" description="Disordered" evidence="9">
    <location>
        <begin position="1"/>
        <end position="78"/>
    </location>
</feature>
<comment type="cofactor">
    <cofactor evidence="1">
        <name>Zn(2+)</name>
        <dbReference type="ChEBI" id="CHEBI:29105"/>
    </cofactor>
</comment>
<gene>
    <name evidence="11" type="ORF">PSFLO_06300</name>
</gene>
<dbReference type="InterPro" id="IPR029035">
    <property type="entry name" value="DHS-like_NAD/FAD-binding_dom"/>
</dbReference>
<dbReference type="InterPro" id="IPR050134">
    <property type="entry name" value="NAD-dep_sirtuin_deacylases"/>
</dbReference>
<dbReference type="InterPro" id="IPR026590">
    <property type="entry name" value="Ssirtuin_cat_dom"/>
</dbReference>
<feature type="domain" description="Deacetylase sirtuin-type" evidence="10">
    <location>
        <begin position="185"/>
        <end position="493"/>
    </location>
</feature>
<dbReference type="GO" id="GO:0005634">
    <property type="term" value="C:nucleus"/>
    <property type="evidence" value="ECO:0007669"/>
    <property type="project" value="TreeGrafter"/>
</dbReference>
<feature type="active site" description="Proton acceptor" evidence="8">
    <location>
        <position position="314"/>
    </location>
</feature>
<feature type="binding site" evidence="8">
    <location>
        <position position="348"/>
    </location>
    <ligand>
        <name>Zn(2+)</name>
        <dbReference type="ChEBI" id="CHEBI:29105"/>
    </ligand>
</feature>
<evidence type="ECO:0000256" key="6">
    <source>
        <dbReference type="ARBA" id="ARBA00022833"/>
    </source>
</evidence>
<keyword evidence="6 8" id="KW-0862">Zinc</keyword>
<dbReference type="GO" id="GO:0005739">
    <property type="term" value="C:mitochondrion"/>
    <property type="evidence" value="ECO:0007669"/>
    <property type="project" value="UniProtKB-SubCell"/>
</dbReference>
<dbReference type="PANTHER" id="PTHR11085:SF9">
    <property type="entry name" value="NAD-DEPENDENT PROTEIN DEACETYLASE SIRTUIN-1"/>
    <property type="match status" value="1"/>
</dbReference>
<keyword evidence="7" id="KW-0520">NAD</keyword>
<dbReference type="GO" id="GO:0046970">
    <property type="term" value="F:histone H4K16 deacetylase activity, NAD-dependent"/>
    <property type="evidence" value="ECO:0007669"/>
    <property type="project" value="TreeGrafter"/>
</dbReference>
<feature type="region of interest" description="Disordered" evidence="9">
    <location>
        <begin position="352"/>
        <end position="398"/>
    </location>
</feature>
<dbReference type="GO" id="GO:0046872">
    <property type="term" value="F:metal ion binding"/>
    <property type="evidence" value="ECO:0007669"/>
    <property type="project" value="UniProtKB-KW"/>
</dbReference>
<feature type="binding site" evidence="8">
    <location>
        <position position="327"/>
    </location>
    <ligand>
        <name>Zn(2+)</name>
        <dbReference type="ChEBI" id="CHEBI:29105"/>
    </ligand>
</feature>
<dbReference type="PANTHER" id="PTHR11085">
    <property type="entry name" value="NAD-DEPENDENT PROTEIN DEACYLASE SIRTUIN-5, MITOCHONDRIAL-RELATED"/>
    <property type="match status" value="1"/>
</dbReference>
<dbReference type="Gene3D" id="3.30.1600.10">
    <property type="entry name" value="SIR2/SIRT2 'Small Domain"/>
    <property type="match status" value="1"/>
</dbReference>
<feature type="region of interest" description="Disordered" evidence="9">
    <location>
        <begin position="512"/>
        <end position="533"/>
    </location>
</feature>
<dbReference type="OrthoDB" id="420264at2759"/>
<protein>
    <submittedName>
        <fullName evidence="11">Related to HST1 - silencing protein</fullName>
    </submittedName>
</protein>
<feature type="compositionally biased region" description="Low complexity" evidence="9">
    <location>
        <begin position="596"/>
        <end position="606"/>
    </location>
</feature>
<evidence type="ECO:0000256" key="4">
    <source>
        <dbReference type="ARBA" id="ARBA00022679"/>
    </source>
</evidence>
<dbReference type="Pfam" id="PF02146">
    <property type="entry name" value="SIR2"/>
    <property type="match status" value="1"/>
</dbReference>
<accession>A0A5C3F8Q4</accession>
<feature type="binding site" evidence="8">
    <location>
        <position position="322"/>
    </location>
    <ligand>
        <name>Zn(2+)</name>
        <dbReference type="ChEBI" id="CHEBI:29105"/>
    </ligand>
</feature>
<feature type="compositionally biased region" description="Basic residues" evidence="9">
    <location>
        <begin position="355"/>
        <end position="370"/>
    </location>
</feature>
<evidence type="ECO:0000256" key="8">
    <source>
        <dbReference type="PROSITE-ProRule" id="PRU00236"/>
    </source>
</evidence>
<feature type="compositionally biased region" description="Low complexity" evidence="9">
    <location>
        <begin position="39"/>
        <end position="51"/>
    </location>
</feature>
<evidence type="ECO:0000256" key="9">
    <source>
        <dbReference type="SAM" id="MobiDB-lite"/>
    </source>
</evidence>
<comment type="similarity">
    <text evidence="3">Belongs to the sirtuin family. Class I subfamily.</text>
</comment>
<feature type="region of interest" description="Disordered" evidence="9">
    <location>
        <begin position="554"/>
        <end position="606"/>
    </location>
</feature>
<evidence type="ECO:0000256" key="1">
    <source>
        <dbReference type="ARBA" id="ARBA00001947"/>
    </source>
</evidence>
<sequence length="606" mass="65908">MVVEAKADAAPAAATAGAPPSKEIPNTEVRPDHSTVDHPSSPAPAAATATAEDGPRAPPALPSSHAPGSPTLSELDSEELEELEAFAEAEASDDEGDQLQDRFLDEVTLLFPPEKVEGMVQFLKQNGIVRFFAEYVELYSGKIKHLLAALGVLLPRQIVLEDMTDRQLYPLLKTALSRILRNRDKLPQYNTVDDALSLIANSKRIVVLSGAGISVSCGIPDFRSRDGIYAQLQRDPQFGDLDDPTDMFHKEVFLRNPRLFYSFAHRIFPSNFAPSPSHRFIKLLEERGQLLRNYSQNIDTLEQLAGIERVLQCHGSFATATCTDPACGYRTNGSDIKDDIFAKRIPDCPRCEERKRKRKGGKDKAAKRSKGNGQAGGGGSRKASSRHDDSDDDEHDDGLAYGIMKPDITFFGEKLSNAFDRALLADRESVDLLIVMGTSLKVAPVSELVSHIPHSTPVILINQAPVYHIAVDIMLLGEADRIVDYICTKLGWTLPRAKPVKEVVGDDVVVPAETDDERSGGGQAAHGHGKAVEEPERLLDSHVWLFAGAEPGRLPQLLAADDESEDGEGGSPSDEEQEEKQAREEVEVQQGEQADTASAASSTPAS</sequence>
<comment type="subcellular location">
    <subcellularLocation>
        <location evidence="2">Mitochondrion</location>
    </subcellularLocation>
</comment>
<dbReference type="EMBL" id="OOIP01000022">
    <property type="protein sequence ID" value="SPO40818.1"/>
    <property type="molecule type" value="Genomic_DNA"/>
</dbReference>
<dbReference type="SUPFAM" id="SSF52467">
    <property type="entry name" value="DHS-like NAD/FAD-binding domain"/>
    <property type="match status" value="1"/>
</dbReference>
<feature type="binding site" evidence="8">
    <location>
        <position position="351"/>
    </location>
    <ligand>
        <name>Zn(2+)</name>
        <dbReference type="ChEBI" id="CHEBI:29105"/>
    </ligand>
</feature>
<organism evidence="11 12">
    <name type="scientific">Pseudozyma flocculosa</name>
    <dbReference type="NCBI Taxonomy" id="84751"/>
    <lineage>
        <taxon>Eukaryota</taxon>
        <taxon>Fungi</taxon>
        <taxon>Dikarya</taxon>
        <taxon>Basidiomycota</taxon>
        <taxon>Ustilaginomycotina</taxon>
        <taxon>Ustilaginomycetes</taxon>
        <taxon>Ustilaginales</taxon>
        <taxon>Ustilaginaceae</taxon>
        <taxon>Pseudozyma</taxon>
    </lineage>
</organism>
<evidence type="ECO:0000313" key="12">
    <source>
        <dbReference type="Proteomes" id="UP000323386"/>
    </source>
</evidence>
<keyword evidence="4" id="KW-0808">Transferase</keyword>
<name>A0A5C3F8Q4_9BASI</name>
<dbReference type="Proteomes" id="UP000323386">
    <property type="component" value="Unassembled WGS sequence"/>
</dbReference>
<dbReference type="GO" id="GO:0070403">
    <property type="term" value="F:NAD+ binding"/>
    <property type="evidence" value="ECO:0007669"/>
    <property type="project" value="InterPro"/>
</dbReference>
<dbReference type="PROSITE" id="PS50305">
    <property type="entry name" value="SIRTUIN"/>
    <property type="match status" value="1"/>
</dbReference>
<dbReference type="InterPro" id="IPR026591">
    <property type="entry name" value="Sirtuin_cat_small_dom_sf"/>
</dbReference>
<feature type="compositionally biased region" description="Low complexity" evidence="9">
    <location>
        <begin position="8"/>
        <end position="20"/>
    </location>
</feature>
<evidence type="ECO:0000313" key="11">
    <source>
        <dbReference type="EMBL" id="SPO40818.1"/>
    </source>
</evidence>
<feature type="compositionally biased region" description="Acidic residues" evidence="9">
    <location>
        <begin position="560"/>
        <end position="578"/>
    </location>
</feature>
<dbReference type="AlphaFoldDB" id="A0A5C3F8Q4"/>
<evidence type="ECO:0000256" key="2">
    <source>
        <dbReference type="ARBA" id="ARBA00004173"/>
    </source>
</evidence>
<evidence type="ECO:0000256" key="5">
    <source>
        <dbReference type="ARBA" id="ARBA00022723"/>
    </source>
</evidence>